<dbReference type="EMBL" id="JALLPB020000670">
    <property type="protein sequence ID" value="KAL3807134.1"/>
    <property type="molecule type" value="Genomic_DNA"/>
</dbReference>
<comment type="similarity">
    <text evidence="5">Belongs to the PP2C family.</text>
</comment>
<reference evidence="7 8" key="1">
    <citation type="submission" date="2024-10" db="EMBL/GenBank/DDBJ databases">
        <title>Updated reference genomes for cyclostephanoid diatoms.</title>
        <authorList>
            <person name="Roberts W.R."/>
            <person name="Alverson A.J."/>
        </authorList>
    </citation>
    <scope>NUCLEOTIDE SEQUENCE [LARGE SCALE GENOMIC DNA]</scope>
    <source>
        <strain evidence="7 8">AJA228-03</strain>
    </source>
</reference>
<accession>A0ABD3R3Y4</accession>
<dbReference type="Proteomes" id="UP001530377">
    <property type="component" value="Unassembled WGS sequence"/>
</dbReference>
<dbReference type="InterPro" id="IPR001932">
    <property type="entry name" value="PPM-type_phosphatase-like_dom"/>
</dbReference>
<keyword evidence="4 5" id="KW-0904">Protein phosphatase</keyword>
<dbReference type="AlphaFoldDB" id="A0ABD3R3Y4"/>
<evidence type="ECO:0000313" key="8">
    <source>
        <dbReference type="Proteomes" id="UP001530377"/>
    </source>
</evidence>
<protein>
    <recommendedName>
        <fullName evidence="6">PPM-type phosphatase domain-containing protein</fullName>
    </recommendedName>
</protein>
<dbReference type="PANTHER" id="PTHR47992">
    <property type="entry name" value="PROTEIN PHOSPHATASE"/>
    <property type="match status" value="1"/>
</dbReference>
<evidence type="ECO:0000256" key="2">
    <source>
        <dbReference type="ARBA" id="ARBA00022723"/>
    </source>
</evidence>
<dbReference type="GO" id="GO:0004721">
    <property type="term" value="F:phosphoprotein phosphatase activity"/>
    <property type="evidence" value="ECO:0007669"/>
    <property type="project" value="UniProtKB-KW"/>
</dbReference>
<evidence type="ECO:0000256" key="3">
    <source>
        <dbReference type="ARBA" id="ARBA00022801"/>
    </source>
</evidence>
<dbReference type="PROSITE" id="PS01032">
    <property type="entry name" value="PPM_1"/>
    <property type="match status" value="1"/>
</dbReference>
<dbReference type="GO" id="GO:0046872">
    <property type="term" value="F:metal ion binding"/>
    <property type="evidence" value="ECO:0007669"/>
    <property type="project" value="UniProtKB-KW"/>
</dbReference>
<feature type="domain" description="PPM-type phosphatase" evidence="6">
    <location>
        <begin position="46"/>
        <end position="415"/>
    </location>
</feature>
<dbReference type="SMART" id="SM00332">
    <property type="entry name" value="PP2Cc"/>
    <property type="match status" value="1"/>
</dbReference>
<gene>
    <name evidence="7" type="ORF">ACHAXA_010185</name>
</gene>
<evidence type="ECO:0000256" key="5">
    <source>
        <dbReference type="RuleBase" id="RU003465"/>
    </source>
</evidence>
<comment type="subcellular location">
    <subcellularLocation>
        <location evidence="1">Membrane</location>
        <topology evidence="1">Peripheral membrane protein</topology>
    </subcellularLocation>
</comment>
<keyword evidence="8" id="KW-1185">Reference proteome</keyword>
<comment type="caution">
    <text evidence="7">The sequence shown here is derived from an EMBL/GenBank/DDBJ whole genome shotgun (WGS) entry which is preliminary data.</text>
</comment>
<sequence>MFWRLAPRRQMKSILTWFMESSLKDSPTAKITHRGTINQQNGDDVSFAVSSMLGRRNTQENASAIETELRATDTVGGIIHDVLPGHALFAVFDGHGTGFASTYVSTHLVSTLCKQHDFVMYSKKFFAYVNNPQSKSKKKGNVEKSRAVERGAQDDTVELRTHLEDAIKRTMIELDASMLRKITASRRDQHEKKRSHTSCDIKHEDLYDEFDTGTTAVIVILTPQYIICANLADALCKRRINRSSISVLRRLQGDSRAILQRGDMTVTSLSNDHKPNNKDEAMRIHNAGGMIIGGTIGGRLAVSRGLGDFAFKHTASVLCAADGKNSKIDDYVHTENQMVTSVPEISTLERQADDKFIVIACDGIWDVFSNENCAKLISTIFVEGECSVSLACEEVLDQCYAKGSLDNMTAILIKFRSQDIGSGGGVMKRRRQRLRKG</sequence>
<dbReference type="SUPFAM" id="SSF81606">
    <property type="entry name" value="PP2C-like"/>
    <property type="match status" value="1"/>
</dbReference>
<dbReference type="PROSITE" id="PS51746">
    <property type="entry name" value="PPM_2"/>
    <property type="match status" value="1"/>
</dbReference>
<organism evidence="7 8">
    <name type="scientific">Cyclostephanos tholiformis</name>
    <dbReference type="NCBI Taxonomy" id="382380"/>
    <lineage>
        <taxon>Eukaryota</taxon>
        <taxon>Sar</taxon>
        <taxon>Stramenopiles</taxon>
        <taxon>Ochrophyta</taxon>
        <taxon>Bacillariophyta</taxon>
        <taxon>Coscinodiscophyceae</taxon>
        <taxon>Thalassiosirophycidae</taxon>
        <taxon>Stephanodiscales</taxon>
        <taxon>Stephanodiscaceae</taxon>
        <taxon>Cyclostephanos</taxon>
    </lineage>
</organism>
<dbReference type="CDD" id="cd00143">
    <property type="entry name" value="PP2Cc"/>
    <property type="match status" value="1"/>
</dbReference>
<keyword evidence="3 5" id="KW-0378">Hydrolase</keyword>
<evidence type="ECO:0000259" key="6">
    <source>
        <dbReference type="PROSITE" id="PS51746"/>
    </source>
</evidence>
<dbReference type="GO" id="GO:0016020">
    <property type="term" value="C:membrane"/>
    <property type="evidence" value="ECO:0007669"/>
    <property type="project" value="UniProtKB-SubCell"/>
</dbReference>
<evidence type="ECO:0000256" key="4">
    <source>
        <dbReference type="ARBA" id="ARBA00022912"/>
    </source>
</evidence>
<dbReference type="InterPro" id="IPR000222">
    <property type="entry name" value="PP2C_BS"/>
</dbReference>
<proteinExistence type="inferred from homology"/>
<evidence type="ECO:0000256" key="1">
    <source>
        <dbReference type="ARBA" id="ARBA00004170"/>
    </source>
</evidence>
<dbReference type="Gene3D" id="3.60.40.10">
    <property type="entry name" value="PPM-type phosphatase domain"/>
    <property type="match status" value="2"/>
</dbReference>
<dbReference type="InterPro" id="IPR036457">
    <property type="entry name" value="PPM-type-like_dom_sf"/>
</dbReference>
<evidence type="ECO:0000313" key="7">
    <source>
        <dbReference type="EMBL" id="KAL3807134.1"/>
    </source>
</evidence>
<keyword evidence="2" id="KW-0479">Metal-binding</keyword>
<name>A0ABD3R3Y4_9STRA</name>
<dbReference type="InterPro" id="IPR015655">
    <property type="entry name" value="PP2C"/>
</dbReference>
<dbReference type="Pfam" id="PF00481">
    <property type="entry name" value="PP2C"/>
    <property type="match status" value="1"/>
</dbReference>